<keyword evidence="9" id="KW-0325">Glycoprotein</keyword>
<dbReference type="PANTHER" id="PTHR14647">
    <property type="entry name" value="GALACTOSE-3-O-SULFOTRANSFERASE"/>
    <property type="match status" value="1"/>
</dbReference>
<dbReference type="Proteomes" id="UP000694865">
    <property type="component" value="Unplaced"/>
</dbReference>
<protein>
    <submittedName>
        <fullName evidence="11">Galactosylceramide sulfotransferase-like</fullName>
    </submittedName>
</protein>
<evidence type="ECO:0000313" key="10">
    <source>
        <dbReference type="Proteomes" id="UP000694865"/>
    </source>
</evidence>
<keyword evidence="6" id="KW-1133">Transmembrane helix</keyword>
<evidence type="ECO:0000256" key="5">
    <source>
        <dbReference type="ARBA" id="ARBA00022968"/>
    </source>
</evidence>
<dbReference type="GeneID" id="100372530"/>
<evidence type="ECO:0000256" key="2">
    <source>
        <dbReference type="ARBA" id="ARBA00008124"/>
    </source>
</evidence>
<keyword evidence="5" id="KW-0735">Signal-anchor</keyword>
<dbReference type="SUPFAM" id="SSF52540">
    <property type="entry name" value="P-loop containing nucleoside triphosphate hydrolases"/>
    <property type="match status" value="1"/>
</dbReference>
<dbReference type="Pfam" id="PF06990">
    <property type="entry name" value="Gal-3-0_sulfotr"/>
    <property type="match status" value="1"/>
</dbReference>
<keyword evidence="10" id="KW-1185">Reference proteome</keyword>
<keyword evidence="4" id="KW-0812">Transmembrane</keyword>
<evidence type="ECO:0000256" key="9">
    <source>
        <dbReference type="ARBA" id="ARBA00023180"/>
    </source>
</evidence>
<sequence>MSRWIELVNRKQSLVYATVNAMEQEYNETVRASIMSDYNWKSFALRKLPHFDNQRAMTLLSTITVFYIWYQVLAFENYYDKHFQNNMQPISWKHLGSVIKNRTLLSNDEYNTTVNTTLIDTEMSEFIKSEVENNDEDQPHISQMQDITGNSEATREKTCRKTKNVMFLKTHKTGSDTISEIIMRFGDLNNLSMALPRFSDYDLAYPNLPRQMMFLKPTQNAYNLFFLHTIYNKTFFDFIMAPESQYVTIIREPFMQFQSAFSFFKIADALNLTNTSAPLHTFLKHHDTVWSKREPQFLKNFMSFDLGLPTADENNVTAAWRFIQKLDFDYKLVMIMEYFDESVVLMKRLLCWDLKDILYIPINAGWRVKAVTRAGDRDLYKKFSPVDHRLYEHFNSTFWKKVSSEINFSEEVSYFRDINAKFLQFCKQVSSNETVTLTIPSSYWSGSFIIDSGFCSKSRIFLPDYVHMLKSKLYDTGDAISNPKLWNIV</sequence>
<organism evidence="10 11">
    <name type="scientific">Saccoglossus kowalevskii</name>
    <name type="common">Acorn worm</name>
    <dbReference type="NCBI Taxonomy" id="10224"/>
    <lineage>
        <taxon>Eukaryota</taxon>
        <taxon>Metazoa</taxon>
        <taxon>Hemichordata</taxon>
        <taxon>Enteropneusta</taxon>
        <taxon>Harrimaniidae</taxon>
        <taxon>Saccoglossus</taxon>
    </lineage>
</organism>
<evidence type="ECO:0000256" key="1">
    <source>
        <dbReference type="ARBA" id="ARBA00004323"/>
    </source>
</evidence>
<name>A0ABM0GTY3_SACKO</name>
<comment type="similarity">
    <text evidence="2">Belongs to the galactose-3-O-sulfotransferase family.</text>
</comment>
<keyword evidence="7" id="KW-0333">Golgi apparatus</keyword>
<accession>A0ABM0GTY3</accession>
<keyword evidence="8" id="KW-0472">Membrane</keyword>
<evidence type="ECO:0000256" key="7">
    <source>
        <dbReference type="ARBA" id="ARBA00023034"/>
    </source>
</evidence>
<keyword evidence="3" id="KW-0808">Transferase</keyword>
<evidence type="ECO:0000256" key="6">
    <source>
        <dbReference type="ARBA" id="ARBA00022989"/>
    </source>
</evidence>
<evidence type="ECO:0000256" key="3">
    <source>
        <dbReference type="ARBA" id="ARBA00022679"/>
    </source>
</evidence>
<evidence type="ECO:0000256" key="8">
    <source>
        <dbReference type="ARBA" id="ARBA00023136"/>
    </source>
</evidence>
<dbReference type="InterPro" id="IPR027417">
    <property type="entry name" value="P-loop_NTPase"/>
</dbReference>
<dbReference type="InterPro" id="IPR009729">
    <property type="entry name" value="Gal-3-0_sulfotransfrase"/>
</dbReference>
<evidence type="ECO:0000256" key="4">
    <source>
        <dbReference type="ARBA" id="ARBA00022692"/>
    </source>
</evidence>
<evidence type="ECO:0000313" key="11">
    <source>
        <dbReference type="RefSeq" id="XP_002737288.2"/>
    </source>
</evidence>
<comment type="subcellular location">
    <subcellularLocation>
        <location evidence="1">Golgi apparatus membrane</location>
        <topology evidence="1">Single-pass type II membrane protein</topology>
    </subcellularLocation>
</comment>
<dbReference type="RefSeq" id="XP_002737288.2">
    <property type="nucleotide sequence ID" value="XM_002737242.2"/>
</dbReference>
<proteinExistence type="inferred from homology"/>
<reference evidence="11" key="1">
    <citation type="submission" date="2025-08" db="UniProtKB">
        <authorList>
            <consortium name="RefSeq"/>
        </authorList>
    </citation>
    <scope>IDENTIFICATION</scope>
    <source>
        <tissue evidence="11">Testes</tissue>
    </source>
</reference>
<dbReference type="PANTHER" id="PTHR14647:SF87">
    <property type="entry name" value="PUTATIVE-RELATED"/>
    <property type="match status" value="1"/>
</dbReference>
<dbReference type="Gene3D" id="3.40.50.300">
    <property type="entry name" value="P-loop containing nucleotide triphosphate hydrolases"/>
    <property type="match status" value="1"/>
</dbReference>
<gene>
    <name evidence="11" type="primary">LOC100372530</name>
</gene>